<comment type="similarity">
    <text evidence="1">Belongs to the glycosyltransferase 2 family.</text>
</comment>
<dbReference type="Gene3D" id="3.40.50.2000">
    <property type="entry name" value="Glycogen Phosphorylase B"/>
    <property type="match status" value="1"/>
</dbReference>
<keyword evidence="3 5" id="KW-0808">Transferase</keyword>
<dbReference type="RefSeq" id="WP_198660587.1">
    <property type="nucleotide sequence ID" value="NZ_CP059488.1"/>
</dbReference>
<evidence type="ECO:0000313" key="5">
    <source>
        <dbReference type="EMBL" id="QQD72743.1"/>
    </source>
</evidence>
<evidence type="ECO:0000256" key="3">
    <source>
        <dbReference type="ARBA" id="ARBA00022679"/>
    </source>
</evidence>
<dbReference type="PANTHER" id="PTHR43179">
    <property type="entry name" value="RHAMNOSYLTRANSFERASE WBBL"/>
    <property type="match status" value="1"/>
</dbReference>
<dbReference type="AlphaFoldDB" id="A0A7T5BHL6"/>
<keyword evidence="2" id="KW-0328">Glycosyltransferase</keyword>
<dbReference type="Proteomes" id="UP000595420">
    <property type="component" value="Chromosome"/>
</dbReference>
<dbReference type="GO" id="GO:0016757">
    <property type="term" value="F:glycosyltransferase activity"/>
    <property type="evidence" value="ECO:0007669"/>
    <property type="project" value="UniProtKB-KW"/>
</dbReference>
<dbReference type="Gene3D" id="3.90.550.10">
    <property type="entry name" value="Spore Coat Polysaccharide Biosynthesis Protein SpsA, Chain A"/>
    <property type="match status" value="2"/>
</dbReference>
<gene>
    <name evidence="5" type="ORF">H2515_15610</name>
</gene>
<feature type="domain" description="Glycosyltransferase 2-like" evidence="4">
    <location>
        <begin position="410"/>
        <end position="582"/>
    </location>
</feature>
<evidence type="ECO:0000256" key="1">
    <source>
        <dbReference type="ARBA" id="ARBA00006739"/>
    </source>
</evidence>
<dbReference type="EMBL" id="CP059488">
    <property type="protein sequence ID" value="QQD72743.1"/>
    <property type="molecule type" value="Genomic_DNA"/>
</dbReference>
<accession>A0A7T5BHL6</accession>
<evidence type="ECO:0000259" key="4">
    <source>
        <dbReference type="Pfam" id="PF00535"/>
    </source>
</evidence>
<feature type="domain" description="Glycosyltransferase 2-like" evidence="4">
    <location>
        <begin position="5"/>
        <end position="111"/>
    </location>
</feature>
<dbReference type="SUPFAM" id="SSF53756">
    <property type="entry name" value="UDP-Glycosyltransferase/glycogen phosphorylase"/>
    <property type="match status" value="1"/>
</dbReference>
<evidence type="ECO:0000256" key="2">
    <source>
        <dbReference type="ARBA" id="ARBA00022676"/>
    </source>
</evidence>
<dbReference type="Pfam" id="PF00535">
    <property type="entry name" value="Glycos_transf_2"/>
    <property type="match status" value="2"/>
</dbReference>
<name>A0A7T5BHL6_9PROT</name>
<proteinExistence type="inferred from homology"/>
<dbReference type="Pfam" id="PF13692">
    <property type="entry name" value="Glyco_trans_1_4"/>
    <property type="match status" value="1"/>
</dbReference>
<organism evidence="5 6">
    <name type="scientific">Acidithiobacillus ferrivorans</name>
    <dbReference type="NCBI Taxonomy" id="160808"/>
    <lineage>
        <taxon>Bacteria</taxon>
        <taxon>Pseudomonadati</taxon>
        <taxon>Pseudomonadota</taxon>
        <taxon>Acidithiobacillia</taxon>
        <taxon>Acidithiobacillales</taxon>
        <taxon>Acidithiobacillaceae</taxon>
        <taxon>Acidithiobacillus</taxon>
    </lineage>
</organism>
<dbReference type="InterPro" id="IPR029044">
    <property type="entry name" value="Nucleotide-diphossugar_trans"/>
</dbReference>
<protein>
    <submittedName>
        <fullName evidence="5">Glycosyltransferase</fullName>
    </submittedName>
</protein>
<dbReference type="InterPro" id="IPR001173">
    <property type="entry name" value="Glyco_trans_2-like"/>
</dbReference>
<evidence type="ECO:0000313" key="6">
    <source>
        <dbReference type="Proteomes" id="UP000595420"/>
    </source>
</evidence>
<sequence>MKLVSVIVRSTNRIYLKDAIESISNQTYKNIEIIIVDASGTGEIGNRELESNRKIEVVCTGESLIRPKAANAGLLAAKGDELVFLDDDDIFYESHIEKLIGARSEYPEKLAAYSDVEVIGKDLKKIIVYGCEWSKNRLLLANYIPINSVLFSRKILDFGCAFDENLYILEDWDWWLQVANYTSFNHIPGVSACYRYELGESNHSRLYKEWRFILYKKWIGILGVDRFIEESFEWAQQADSMRQEKSLLLDEAKQRDIYIDTLRHCIGSLETERDSNRQEKSLLLDEAKQRDIYIDTLHHRIGSLATERDSMLQSWSWRVTQPLRNASRAARLARKLSRRINRQSLWRALQLARQGNWRGLHHRMRRLLVTETVEQIAVVSSDQNITSDWSTLSTCIIDNTPSFECHLPVTIIVPVYNGWEHLPAFFNSLLQNTTEPYVLLVINDASPDERVVPFLLKQQERFPQMSLLTNTSNLGFVRSVNRGMQEANDDVVLLNTDTIVPSYWLERLLEPLYDEKVASVTPFTNAGTICSFPRTLEDNAPIYGLSVDSIDMAFKRLVYQSIDIPTAVGFCMAISRRALNHVGYFDAEAFGRGYGEENDWCMRAANSGYRHVLCPNLYVYHAHGGSFLPAEKQDLLASNLRILDQRYPDYGNFVQAHIQKNPAQFYREAARLLLMLRPENRPALVIDHNRGGGANHFRSRFVQKCLDDSRAVCVYAEDYLLGIRQITCHADGDSLSLNVPDLDAFSEFMRKFSFDEVYYNSLVFASDPLATVDRLRHLPEQTRFIVNMHDFYPLCPSYTLLDDQDNFCGVPDEDRCKVCIRRHSAIFPNAPRDIVVWRNHWRELLERANSIRCFSVDSAQHMKRAYPECSEKIFVFQHDTSYFKPVPLSPAFDGPLHIGIIGGINKQKGAKILQNFASYVEKHQLPCQITLVGEIDPDYKLPDLVTVTGRYTSDDLPQIIIETGIQIVWFPSIWPETFSYVTAECMAMDLPITAFDIGAPAERLKTYHKSFIHNSKLPEDLYLDFTTFRERLLDYPIISKTNV</sequence>
<dbReference type="PANTHER" id="PTHR43179:SF12">
    <property type="entry name" value="GALACTOFURANOSYLTRANSFERASE GLFT2"/>
    <property type="match status" value="1"/>
</dbReference>
<reference evidence="5 6" key="1">
    <citation type="submission" date="2020-07" db="EMBL/GenBank/DDBJ databases">
        <title>Complete genome sequence analysis of Acidithiobacillus ferrivorans XJFY6S-08 reveals extreme environmental adaptation to alpine acid mine drainage.</title>
        <authorList>
            <person name="Yan L."/>
            <person name="Ni Y."/>
        </authorList>
    </citation>
    <scope>NUCLEOTIDE SEQUENCE [LARGE SCALE GENOMIC DNA]</scope>
    <source>
        <strain evidence="5 6">XJFY6S-08</strain>
    </source>
</reference>
<dbReference type="SUPFAM" id="SSF53448">
    <property type="entry name" value="Nucleotide-diphospho-sugar transferases"/>
    <property type="match status" value="2"/>
</dbReference>